<feature type="compositionally biased region" description="Basic and acidic residues" evidence="1">
    <location>
        <begin position="320"/>
        <end position="374"/>
    </location>
</feature>
<feature type="region of interest" description="Disordered" evidence="1">
    <location>
        <begin position="187"/>
        <end position="374"/>
    </location>
</feature>
<evidence type="ECO:0000313" key="2">
    <source>
        <dbReference type="EMBL" id="KAF2401458.1"/>
    </source>
</evidence>
<evidence type="ECO:0000313" key="3">
    <source>
        <dbReference type="Proteomes" id="UP000799640"/>
    </source>
</evidence>
<dbReference type="OrthoDB" id="4204700at2759"/>
<name>A0A6G1HZI3_9PEZI</name>
<dbReference type="Proteomes" id="UP000799640">
    <property type="component" value="Unassembled WGS sequence"/>
</dbReference>
<proteinExistence type="predicted"/>
<sequence length="374" mass="41663">MVLEDISPPPSTDDFSTTSPSSAIDFSALPKPLPLIGLLTGRTNARLKQVIEHNKANAERLMRRSMTPTEAQAFATHVASANRTTSVGSFIGLAGGVYRAYTTRATYRFPYWQPKPEQFNPDNVFGLRGQASHNLVHALRYTSYGAAGLFLGFFLTDISASARLAVNVATDERLADFRKSIEQYAKERGAQRGQTVPEAQQPAREQPREAKAWNAPRRADDSDDDMSPQARVEADSGLMDDAQARGYEGRQRARQDDDATARSTFSIDKVAQQPKGFSETYSSEGETSPQRDDGPSGSAWERIRRQAGGGGQSGSQARWQKPEATGEKQPWDSFSFEKTEEERQLAKAEAQREFNKRIERERQGKDFDEGEKRW</sequence>
<organism evidence="2 3">
    <name type="scientific">Trichodelitschia bisporula</name>
    <dbReference type="NCBI Taxonomy" id="703511"/>
    <lineage>
        <taxon>Eukaryota</taxon>
        <taxon>Fungi</taxon>
        <taxon>Dikarya</taxon>
        <taxon>Ascomycota</taxon>
        <taxon>Pezizomycotina</taxon>
        <taxon>Dothideomycetes</taxon>
        <taxon>Dothideomycetes incertae sedis</taxon>
        <taxon>Phaeotrichales</taxon>
        <taxon>Phaeotrichaceae</taxon>
        <taxon>Trichodelitschia</taxon>
    </lineage>
</organism>
<feature type="region of interest" description="Disordered" evidence="1">
    <location>
        <begin position="1"/>
        <end position="20"/>
    </location>
</feature>
<gene>
    <name evidence="2" type="ORF">EJ06DRAFT_529583</name>
</gene>
<keyword evidence="3" id="KW-1185">Reference proteome</keyword>
<feature type="compositionally biased region" description="Polar residues" evidence="1">
    <location>
        <begin position="279"/>
        <end position="288"/>
    </location>
</feature>
<evidence type="ECO:0000256" key="1">
    <source>
        <dbReference type="SAM" id="MobiDB-lite"/>
    </source>
</evidence>
<dbReference type="AlphaFoldDB" id="A0A6G1HZI3"/>
<feature type="compositionally biased region" description="Basic and acidic residues" evidence="1">
    <location>
        <begin position="247"/>
        <end position="260"/>
    </location>
</feature>
<dbReference type="EMBL" id="ML996693">
    <property type="protein sequence ID" value="KAF2401458.1"/>
    <property type="molecule type" value="Genomic_DNA"/>
</dbReference>
<protein>
    <submittedName>
        <fullName evidence="2">Uncharacterized protein</fullName>
    </submittedName>
</protein>
<reference evidence="2" key="1">
    <citation type="journal article" date="2020" name="Stud. Mycol.">
        <title>101 Dothideomycetes genomes: a test case for predicting lifestyles and emergence of pathogens.</title>
        <authorList>
            <person name="Haridas S."/>
            <person name="Albert R."/>
            <person name="Binder M."/>
            <person name="Bloem J."/>
            <person name="Labutti K."/>
            <person name="Salamov A."/>
            <person name="Andreopoulos B."/>
            <person name="Baker S."/>
            <person name="Barry K."/>
            <person name="Bills G."/>
            <person name="Bluhm B."/>
            <person name="Cannon C."/>
            <person name="Castanera R."/>
            <person name="Culley D."/>
            <person name="Daum C."/>
            <person name="Ezra D."/>
            <person name="Gonzalez J."/>
            <person name="Henrissat B."/>
            <person name="Kuo A."/>
            <person name="Liang C."/>
            <person name="Lipzen A."/>
            <person name="Lutzoni F."/>
            <person name="Magnuson J."/>
            <person name="Mondo S."/>
            <person name="Nolan M."/>
            <person name="Ohm R."/>
            <person name="Pangilinan J."/>
            <person name="Park H.-J."/>
            <person name="Ramirez L."/>
            <person name="Alfaro M."/>
            <person name="Sun H."/>
            <person name="Tritt A."/>
            <person name="Yoshinaga Y."/>
            <person name="Zwiers L.-H."/>
            <person name="Turgeon B."/>
            <person name="Goodwin S."/>
            <person name="Spatafora J."/>
            <person name="Crous P."/>
            <person name="Grigoriev I."/>
        </authorList>
    </citation>
    <scope>NUCLEOTIDE SEQUENCE</scope>
    <source>
        <strain evidence="2">CBS 262.69</strain>
    </source>
</reference>
<accession>A0A6G1HZI3</accession>